<dbReference type="STRING" id="22663.A0A2I0J457"/>
<dbReference type="InterPro" id="IPR022229">
    <property type="entry name" value="TPPII_Ig-like-2"/>
</dbReference>
<gene>
    <name evidence="2" type="ORF">CRG98_028862</name>
</gene>
<dbReference type="EMBL" id="PGOL01002084">
    <property type="protein sequence ID" value="PKI50720.1"/>
    <property type="molecule type" value="Genomic_DNA"/>
</dbReference>
<evidence type="ECO:0000313" key="3">
    <source>
        <dbReference type="Proteomes" id="UP000233551"/>
    </source>
</evidence>
<proteinExistence type="predicted"/>
<keyword evidence="3" id="KW-1185">Reference proteome</keyword>
<dbReference type="Pfam" id="PF12580">
    <property type="entry name" value="TPPII"/>
    <property type="match status" value="1"/>
</dbReference>
<reference evidence="2 3" key="1">
    <citation type="submission" date="2017-11" db="EMBL/GenBank/DDBJ databases">
        <title>De-novo sequencing of pomegranate (Punica granatum L.) genome.</title>
        <authorList>
            <person name="Akparov Z."/>
            <person name="Amiraslanov A."/>
            <person name="Hajiyeva S."/>
            <person name="Abbasov M."/>
            <person name="Kaur K."/>
            <person name="Hamwieh A."/>
            <person name="Solovyev V."/>
            <person name="Salamov A."/>
            <person name="Braich B."/>
            <person name="Kosarev P."/>
            <person name="Mahmoud A."/>
            <person name="Hajiyev E."/>
            <person name="Babayeva S."/>
            <person name="Izzatullayeva V."/>
            <person name="Mammadov A."/>
            <person name="Mammadov A."/>
            <person name="Sharifova S."/>
            <person name="Ojaghi J."/>
            <person name="Eynullazada K."/>
            <person name="Bayramov B."/>
            <person name="Abdulazimova A."/>
            <person name="Shahmuradov I."/>
        </authorList>
    </citation>
    <scope>NUCLEOTIDE SEQUENCE [LARGE SCALE GENOMIC DNA]</scope>
    <source>
        <strain evidence="3">cv. AG2017</strain>
        <tissue evidence="2">Leaf</tissue>
    </source>
</reference>
<name>A0A2I0J457_PUNGR</name>
<feature type="domain" description="Tripeptidyl peptidase II second Ig-like" evidence="1">
    <location>
        <begin position="1"/>
        <end position="63"/>
    </location>
</feature>
<evidence type="ECO:0000259" key="1">
    <source>
        <dbReference type="Pfam" id="PF12580"/>
    </source>
</evidence>
<evidence type="ECO:0000313" key="2">
    <source>
        <dbReference type="EMBL" id="PKI50720.1"/>
    </source>
</evidence>
<organism evidence="2 3">
    <name type="scientific">Punica granatum</name>
    <name type="common">Pomegranate</name>
    <dbReference type="NCBI Taxonomy" id="22663"/>
    <lineage>
        <taxon>Eukaryota</taxon>
        <taxon>Viridiplantae</taxon>
        <taxon>Streptophyta</taxon>
        <taxon>Embryophyta</taxon>
        <taxon>Tracheophyta</taxon>
        <taxon>Spermatophyta</taxon>
        <taxon>Magnoliopsida</taxon>
        <taxon>eudicotyledons</taxon>
        <taxon>Gunneridae</taxon>
        <taxon>Pentapetalae</taxon>
        <taxon>rosids</taxon>
        <taxon>malvids</taxon>
        <taxon>Myrtales</taxon>
        <taxon>Lythraceae</taxon>
        <taxon>Punica</taxon>
    </lineage>
</organism>
<dbReference type="Proteomes" id="UP000233551">
    <property type="component" value="Unassembled WGS sequence"/>
</dbReference>
<protein>
    <recommendedName>
        <fullName evidence="1">Tripeptidyl peptidase II second Ig-like domain-containing protein</fullName>
    </recommendedName>
</protein>
<dbReference type="AlphaFoldDB" id="A0A2I0J457"/>
<comment type="caution">
    <text evidence="2">The sequence shown here is derived from an EMBL/GenBank/DDBJ whole genome shotgun (WGS) entry which is preliminary data.</text>
</comment>
<accession>A0A2I0J457</accession>
<sequence length="132" mass="14277">MKQLVVFVEKNLEDKDTLRLSFFSQPDGPVMGNGAYKSSVLIPGKKEAIYLGPPVKDKLPKNCPQGSLLVGAISYGKLSSAGSGEGKNPQKNPVSYQISYVVPPNKVEEDKGKVSSATTKSVAERLEEEFFV</sequence>